<dbReference type="EMBL" id="BAABCR010000003">
    <property type="protein sequence ID" value="GAA4023645.1"/>
    <property type="molecule type" value="Genomic_DNA"/>
</dbReference>
<organism evidence="1 2">
    <name type="scientific">Flavobacterium cheonhonense</name>
    <dbReference type="NCBI Taxonomy" id="706185"/>
    <lineage>
        <taxon>Bacteria</taxon>
        <taxon>Pseudomonadati</taxon>
        <taxon>Bacteroidota</taxon>
        <taxon>Flavobacteriia</taxon>
        <taxon>Flavobacteriales</taxon>
        <taxon>Flavobacteriaceae</taxon>
        <taxon>Flavobacterium</taxon>
    </lineage>
</organism>
<comment type="caution">
    <text evidence="1">The sequence shown here is derived from an EMBL/GenBank/DDBJ whole genome shotgun (WGS) entry which is preliminary data.</text>
</comment>
<keyword evidence="2" id="KW-1185">Reference proteome</keyword>
<dbReference type="Proteomes" id="UP001500968">
    <property type="component" value="Unassembled WGS sequence"/>
</dbReference>
<gene>
    <name evidence="1" type="ORF">GCM10022386_03300</name>
</gene>
<evidence type="ECO:0000313" key="1">
    <source>
        <dbReference type="EMBL" id="GAA4023645.1"/>
    </source>
</evidence>
<reference evidence="2" key="1">
    <citation type="journal article" date="2019" name="Int. J. Syst. Evol. Microbiol.">
        <title>The Global Catalogue of Microorganisms (GCM) 10K type strain sequencing project: providing services to taxonomists for standard genome sequencing and annotation.</title>
        <authorList>
            <consortium name="The Broad Institute Genomics Platform"/>
            <consortium name="The Broad Institute Genome Sequencing Center for Infectious Disease"/>
            <person name="Wu L."/>
            <person name="Ma J."/>
        </authorList>
    </citation>
    <scope>NUCLEOTIDE SEQUENCE [LARGE SCALE GENOMIC DNA]</scope>
    <source>
        <strain evidence="2">JCM 17064</strain>
    </source>
</reference>
<sequence length="157" mass="18846">MNIFNRIKYFFVPAEYYSAENLTFENPSLEFKELEDETILNTTEYVKKYLIEVQKLDTKNLKSKNVFEFEKVDDLIVFIIKALEFDYKEMEAEKWKFEYFMNHYFLDNKTICIYNKFTNAETEVGNMILTLISIRKFNGKYYCWINVDDNEPAGNSG</sequence>
<name>A0ABP7TAY7_9FLAO</name>
<proteinExistence type="predicted"/>
<accession>A0ABP7TAY7</accession>
<evidence type="ECO:0000313" key="2">
    <source>
        <dbReference type="Proteomes" id="UP001500968"/>
    </source>
</evidence>
<dbReference type="RefSeq" id="WP_324692292.1">
    <property type="nucleotide sequence ID" value="NZ_BAABCR010000003.1"/>
</dbReference>
<protein>
    <submittedName>
        <fullName evidence="1">Uncharacterized protein</fullName>
    </submittedName>
</protein>